<gene>
    <name evidence="1" type="ORF">CLAFUR5_04935</name>
</gene>
<dbReference type="RefSeq" id="XP_047761343.1">
    <property type="nucleotide sequence ID" value="XM_047904083.1"/>
</dbReference>
<evidence type="ECO:0000313" key="1">
    <source>
        <dbReference type="EMBL" id="UJO16977.1"/>
    </source>
</evidence>
<reference evidence="1" key="2">
    <citation type="journal article" date="2022" name="Microb. Genom.">
        <title>A chromosome-scale genome assembly of the tomato pathogen Cladosporium fulvum reveals a compartmentalized genome architecture and the presence of a dispensable chromosome.</title>
        <authorList>
            <person name="Zaccaron A.Z."/>
            <person name="Chen L.H."/>
            <person name="Samaras A."/>
            <person name="Stergiopoulos I."/>
        </authorList>
    </citation>
    <scope>NUCLEOTIDE SEQUENCE</scope>
    <source>
        <strain evidence="1">Race5_Kim</strain>
    </source>
</reference>
<dbReference type="AlphaFoldDB" id="A0A9Q8LGI0"/>
<dbReference type="GeneID" id="71984813"/>
<accession>A0A9Q8LGI0</accession>
<name>A0A9Q8LGI0_PASFU</name>
<proteinExistence type="predicted"/>
<keyword evidence="2" id="KW-1185">Reference proteome</keyword>
<evidence type="ECO:0000313" key="2">
    <source>
        <dbReference type="Proteomes" id="UP000756132"/>
    </source>
</evidence>
<dbReference type="EMBL" id="CP090166">
    <property type="protein sequence ID" value="UJO16977.1"/>
    <property type="molecule type" value="Genomic_DNA"/>
</dbReference>
<dbReference type="KEGG" id="ffu:CLAFUR5_04935"/>
<sequence>MLVSTRDKTAAPQAFEHHRLTQIFYIEGREGNPGLTIEVGMRRRLRRARTTPIEKIFELSKQGQPGSWARIIVDHSMDRHITMSRPTQSTTTTQTSDSSLPSEVFAIPEILEMILLDSVTPALQLFALQRVDKPFQGTIAGSRKLQRKMCLEPSEDRKADTVWRHLGFQSHKQGKRTLTRVKLPVILNVYKSSKVYALDVGLPEKNMTAANGFALLEEEKLEGLWKNMRIGGEEGENDSKLIATREWAKGTVPQLEGKDGEKWVELRVWADKKVVSSFWPRNTTLGEMLEEVKQGLSLITVLSGRSESKFMKCPSTAGVASDVGEINVWPYACHA</sequence>
<organism evidence="1 2">
    <name type="scientific">Passalora fulva</name>
    <name type="common">Tomato leaf mold</name>
    <name type="synonym">Cladosporium fulvum</name>
    <dbReference type="NCBI Taxonomy" id="5499"/>
    <lineage>
        <taxon>Eukaryota</taxon>
        <taxon>Fungi</taxon>
        <taxon>Dikarya</taxon>
        <taxon>Ascomycota</taxon>
        <taxon>Pezizomycotina</taxon>
        <taxon>Dothideomycetes</taxon>
        <taxon>Dothideomycetidae</taxon>
        <taxon>Mycosphaerellales</taxon>
        <taxon>Mycosphaerellaceae</taxon>
        <taxon>Fulvia</taxon>
    </lineage>
</organism>
<protein>
    <submittedName>
        <fullName evidence="1">Uncharacterized protein</fullName>
    </submittedName>
</protein>
<dbReference type="Proteomes" id="UP000756132">
    <property type="component" value="Chromosome 4"/>
</dbReference>
<reference evidence="1" key="1">
    <citation type="submission" date="2021-12" db="EMBL/GenBank/DDBJ databases">
        <authorList>
            <person name="Zaccaron A."/>
            <person name="Stergiopoulos I."/>
        </authorList>
    </citation>
    <scope>NUCLEOTIDE SEQUENCE</scope>
    <source>
        <strain evidence="1">Race5_Kim</strain>
    </source>
</reference>